<reference evidence="11 12" key="1">
    <citation type="submission" date="2022-11" db="EMBL/GenBank/DDBJ databases">
        <title>Desulfobotulus tamanensis H1 sp. nov. - anaerobic, alkaliphilic, sulphate reducing bacterium isolated from terrestrial mud volcano.</title>
        <authorList>
            <person name="Frolova A."/>
            <person name="Merkel A.Y."/>
            <person name="Slobodkin A.I."/>
        </authorList>
    </citation>
    <scope>NUCLEOTIDE SEQUENCE [LARGE SCALE GENOMIC DNA]</scope>
    <source>
        <strain evidence="11 12">H1</strain>
    </source>
</reference>
<dbReference type="EMBL" id="JAPFPW010000004">
    <property type="protein sequence ID" value="MCW7753386.1"/>
    <property type="molecule type" value="Genomic_DNA"/>
</dbReference>
<dbReference type="InterPro" id="IPR033480">
    <property type="entry name" value="sCache_2"/>
</dbReference>
<dbReference type="PANTHER" id="PTHR32089">
    <property type="entry name" value="METHYL-ACCEPTING CHEMOTAXIS PROTEIN MCPB"/>
    <property type="match status" value="1"/>
</dbReference>
<dbReference type="Gene3D" id="3.30.450.20">
    <property type="entry name" value="PAS domain"/>
    <property type="match status" value="1"/>
</dbReference>
<evidence type="ECO:0000313" key="12">
    <source>
        <dbReference type="Proteomes" id="UP001209681"/>
    </source>
</evidence>
<dbReference type="SMART" id="SM00304">
    <property type="entry name" value="HAMP"/>
    <property type="match status" value="1"/>
</dbReference>
<dbReference type="Gene3D" id="1.10.287.950">
    <property type="entry name" value="Methyl-accepting chemotaxis protein"/>
    <property type="match status" value="1"/>
</dbReference>
<organism evidence="11 12">
    <name type="scientific">Desulfobotulus pelophilus</name>
    <dbReference type="NCBI Taxonomy" id="2823377"/>
    <lineage>
        <taxon>Bacteria</taxon>
        <taxon>Pseudomonadati</taxon>
        <taxon>Thermodesulfobacteriota</taxon>
        <taxon>Desulfobacteria</taxon>
        <taxon>Desulfobacterales</taxon>
        <taxon>Desulfobacteraceae</taxon>
        <taxon>Desulfobotulus</taxon>
    </lineage>
</organism>
<evidence type="ECO:0000256" key="4">
    <source>
        <dbReference type="ARBA" id="ARBA00022989"/>
    </source>
</evidence>
<evidence type="ECO:0000256" key="3">
    <source>
        <dbReference type="ARBA" id="ARBA00022692"/>
    </source>
</evidence>
<dbReference type="SMART" id="SM00283">
    <property type="entry name" value="MA"/>
    <property type="match status" value="1"/>
</dbReference>
<comment type="similarity">
    <text evidence="7">Belongs to the methyl-accepting chemotaxis (MCP) protein family.</text>
</comment>
<dbReference type="PROSITE" id="PS50885">
    <property type="entry name" value="HAMP"/>
    <property type="match status" value="1"/>
</dbReference>
<keyword evidence="12" id="KW-1185">Reference proteome</keyword>
<dbReference type="CDD" id="cd06225">
    <property type="entry name" value="HAMP"/>
    <property type="match status" value="1"/>
</dbReference>
<keyword evidence="2" id="KW-1003">Cell membrane</keyword>
<evidence type="ECO:0000256" key="8">
    <source>
        <dbReference type="PROSITE-ProRule" id="PRU00284"/>
    </source>
</evidence>
<dbReference type="Pfam" id="PF00015">
    <property type="entry name" value="MCPsignal"/>
    <property type="match status" value="1"/>
</dbReference>
<dbReference type="InterPro" id="IPR003660">
    <property type="entry name" value="HAMP_dom"/>
</dbReference>
<accession>A0ABT3N7F6</accession>
<dbReference type="InterPro" id="IPR004089">
    <property type="entry name" value="MCPsignal_dom"/>
</dbReference>
<evidence type="ECO:0000256" key="7">
    <source>
        <dbReference type="ARBA" id="ARBA00029447"/>
    </source>
</evidence>
<dbReference type="PROSITE" id="PS50111">
    <property type="entry name" value="CHEMOTAXIS_TRANSDUC_2"/>
    <property type="match status" value="1"/>
</dbReference>
<dbReference type="PANTHER" id="PTHR32089:SF112">
    <property type="entry name" value="LYSOZYME-LIKE PROTEIN-RELATED"/>
    <property type="match status" value="1"/>
</dbReference>
<comment type="caution">
    <text evidence="11">The sequence shown here is derived from an EMBL/GenBank/DDBJ whole genome shotgun (WGS) entry which is preliminary data.</text>
</comment>
<keyword evidence="5" id="KW-0472">Membrane</keyword>
<dbReference type="SMART" id="SM01049">
    <property type="entry name" value="Cache_2"/>
    <property type="match status" value="1"/>
</dbReference>
<evidence type="ECO:0000256" key="5">
    <source>
        <dbReference type="ARBA" id="ARBA00023136"/>
    </source>
</evidence>
<keyword evidence="6 8" id="KW-0807">Transducer</keyword>
<evidence type="ECO:0000259" key="10">
    <source>
        <dbReference type="PROSITE" id="PS50885"/>
    </source>
</evidence>
<proteinExistence type="inferred from homology"/>
<dbReference type="Pfam" id="PF00672">
    <property type="entry name" value="HAMP"/>
    <property type="match status" value="1"/>
</dbReference>
<dbReference type="Pfam" id="PF17200">
    <property type="entry name" value="sCache_2"/>
    <property type="match status" value="1"/>
</dbReference>
<gene>
    <name evidence="11" type="ORF">OOT00_05225</name>
</gene>
<sequence>MRIAGKIQLLAGSVLVLCLGIAGGLAFHGLYSLEAMSLNAMERQLMEERQRQLEDLTSAAAHIVSSANFYTDAVNALSAMRFGTQQDDGFWVMDTAGMLYVSAVFPELAGTMQKGHFEDSDGRFLVDEILEAATTAEAGFLSFSFEKNGHTAERLLAYRVVPEWEWIVCADLWMDDVTQHLDARRMEYADAVLRTGKSMAGAGLVLGITLFIFVRWMTGRIFGPLRETAYRFREIAEGGGDLTASVRIWTRDEVGRMAKAFNAFLAMLRNMVGEIGQTAEAIRREGQGFTLVGRKLGETSLAVEKGIGGVEKEMGHLEEEMASVGKAILAVESDTCKVRDIAENLKEAVGLVAVQSTSLLDTTKTSLVRSEAASRCMQRLRGAAAHIHRVVDLITDIADQTQLLALNATIESARAGVAGRGFAVVASEIKELSRKTSAATEEIRGRLSEIYSSAGEAGEKIGGIVDVAQELEGRMRSMAEDMQRRQHQAADLTAAMAGIGCGVDRVRNSVGITLENTGKMAEEVEGLRHTAALLQKNSDEVGSAVTILETLSRDLGKRMGRFVVG</sequence>
<protein>
    <submittedName>
        <fullName evidence="11">Methyl-accepting chemotaxis protein</fullName>
    </submittedName>
</protein>
<evidence type="ECO:0000256" key="1">
    <source>
        <dbReference type="ARBA" id="ARBA00004651"/>
    </source>
</evidence>
<evidence type="ECO:0000256" key="6">
    <source>
        <dbReference type="ARBA" id="ARBA00023224"/>
    </source>
</evidence>
<feature type="domain" description="HAMP" evidence="10">
    <location>
        <begin position="219"/>
        <end position="273"/>
    </location>
</feature>
<name>A0ABT3N7F6_9BACT</name>
<dbReference type="SUPFAM" id="SSF58104">
    <property type="entry name" value="Methyl-accepting chemotaxis protein (MCP) signaling domain"/>
    <property type="match status" value="1"/>
</dbReference>
<evidence type="ECO:0000313" key="11">
    <source>
        <dbReference type="EMBL" id="MCW7753386.1"/>
    </source>
</evidence>
<feature type="domain" description="Methyl-accepting transducer" evidence="9">
    <location>
        <begin position="295"/>
        <end position="525"/>
    </location>
</feature>
<keyword evidence="3" id="KW-0812">Transmembrane</keyword>
<evidence type="ECO:0000259" key="9">
    <source>
        <dbReference type="PROSITE" id="PS50111"/>
    </source>
</evidence>
<dbReference type="RefSeq" id="WP_265424254.1">
    <property type="nucleotide sequence ID" value="NZ_JAPFPW010000004.1"/>
</dbReference>
<dbReference type="Proteomes" id="UP001209681">
    <property type="component" value="Unassembled WGS sequence"/>
</dbReference>
<keyword evidence="4" id="KW-1133">Transmembrane helix</keyword>
<comment type="subcellular location">
    <subcellularLocation>
        <location evidence="1">Cell membrane</location>
        <topology evidence="1">Multi-pass membrane protein</topology>
    </subcellularLocation>
</comment>
<evidence type="ECO:0000256" key="2">
    <source>
        <dbReference type="ARBA" id="ARBA00022475"/>
    </source>
</evidence>